<dbReference type="AlphaFoldDB" id="A0AAV5CM79"/>
<keyword evidence="2" id="KW-0592">Phosphate transport</keyword>
<dbReference type="Gene3D" id="1.20.1250.20">
    <property type="entry name" value="MFS general substrate transporter like domains"/>
    <property type="match status" value="2"/>
</dbReference>
<dbReference type="EMBL" id="BQKI01000007">
    <property type="protein sequence ID" value="GJM99160.1"/>
    <property type="molecule type" value="Genomic_DNA"/>
</dbReference>
<keyword evidence="2" id="KW-0813">Transport</keyword>
<evidence type="ECO:0000313" key="7">
    <source>
        <dbReference type="EMBL" id="GJM99160.1"/>
    </source>
</evidence>
<dbReference type="GO" id="GO:0006817">
    <property type="term" value="P:phosphate ion transport"/>
    <property type="evidence" value="ECO:0007669"/>
    <property type="project" value="UniProtKB-KW"/>
</dbReference>
<name>A0AAV5CM79_ELECO</name>
<accession>A0AAV5CM79</accession>
<reference evidence="7" key="2">
    <citation type="submission" date="2021-12" db="EMBL/GenBank/DDBJ databases">
        <title>Resequencing data analysis of finger millet.</title>
        <authorList>
            <person name="Hatakeyama M."/>
            <person name="Aluri S."/>
            <person name="Balachadran M.T."/>
            <person name="Sivarajan S.R."/>
            <person name="Poveda L."/>
            <person name="Shimizu-Inatsugi R."/>
            <person name="Schlapbach R."/>
            <person name="Sreeman S.M."/>
            <person name="Shimizu K.K."/>
        </authorList>
    </citation>
    <scope>NUCLEOTIDE SEQUENCE</scope>
</reference>
<organism evidence="7 8">
    <name type="scientific">Eleusine coracana subsp. coracana</name>
    <dbReference type="NCBI Taxonomy" id="191504"/>
    <lineage>
        <taxon>Eukaryota</taxon>
        <taxon>Viridiplantae</taxon>
        <taxon>Streptophyta</taxon>
        <taxon>Embryophyta</taxon>
        <taxon>Tracheophyta</taxon>
        <taxon>Spermatophyta</taxon>
        <taxon>Magnoliopsida</taxon>
        <taxon>Liliopsida</taxon>
        <taxon>Poales</taxon>
        <taxon>Poaceae</taxon>
        <taxon>PACMAD clade</taxon>
        <taxon>Chloridoideae</taxon>
        <taxon>Cynodonteae</taxon>
        <taxon>Eleusininae</taxon>
        <taxon>Eleusine</taxon>
    </lineage>
</organism>
<dbReference type="GO" id="GO:0016020">
    <property type="term" value="C:membrane"/>
    <property type="evidence" value="ECO:0007669"/>
    <property type="project" value="UniProtKB-SubCell"/>
</dbReference>
<comment type="caution">
    <text evidence="7">The sequence shown here is derived from an EMBL/GenBank/DDBJ whole genome shotgun (WGS) entry which is preliminary data.</text>
</comment>
<evidence type="ECO:0000313" key="8">
    <source>
        <dbReference type="Proteomes" id="UP001054889"/>
    </source>
</evidence>
<keyword evidence="4" id="KW-0769">Symport</keyword>
<gene>
    <name evidence="7" type="primary">ga16240</name>
    <name evidence="7" type="ORF">PR202_ga16240</name>
</gene>
<sequence>MGFFTDAYDLFCISLVTKLLGRLYYTDPSSKDPGSLPAQRVCRRERRGPLRHACRAALLRVARRQAGAQERVRLHSHPHGALPSVASGLSFGHTPKGVIGTLCFFPVLARVRHRRRLSIISDDHVRVRQQEDPGRIHRRRVRDAGIRHPLRHHRRARRLRRVPGVAGARGGLPVAGRAHVRHCARCAHLLLAHEDARDGTVHGPHLARNTKQATADMAKVLKKDIQEDDEQVERQVVAGGDTWGLFSMQFLRRHGLHLLATTSTWFLLDIAFYSQNLFQKDIFSKVGWIPPARTMNAIEEVFRISRAQAFIALCGTIPGYWFTVALIDVIGRFWIQIMGFLMMTVFHDRPRGAIRALDAAGKPHRVRRALRTHVLLRKLRAKQHHVHRARGDLPRPAAVHVPRNLSRGGKGRSHHRSLRVPLRRDRHTQRAIPTRRNKLPRNAHVPIRPGVKGKVARGTVKGKRRRTRRLRSVVDSPSGAHWCCGRVHVRLVAFFPKPL</sequence>
<dbReference type="GO" id="GO:0015293">
    <property type="term" value="F:symporter activity"/>
    <property type="evidence" value="ECO:0007669"/>
    <property type="project" value="UniProtKB-KW"/>
</dbReference>
<comment type="subcellular location">
    <subcellularLocation>
        <location evidence="1">Membrane</location>
        <topology evidence="1">Multi-pass membrane protein</topology>
    </subcellularLocation>
</comment>
<dbReference type="PANTHER" id="PTHR24064">
    <property type="entry name" value="SOLUTE CARRIER FAMILY 22 MEMBER"/>
    <property type="match status" value="1"/>
</dbReference>
<dbReference type="InterPro" id="IPR036259">
    <property type="entry name" value="MFS_trans_sf"/>
</dbReference>
<keyword evidence="8" id="KW-1185">Reference proteome</keyword>
<evidence type="ECO:0000256" key="6">
    <source>
        <dbReference type="ARBA" id="ARBA00023136"/>
    </source>
</evidence>
<keyword evidence="6" id="KW-0472">Membrane</keyword>
<reference evidence="7" key="1">
    <citation type="journal article" date="2018" name="DNA Res.">
        <title>Multiple hybrid de novo genome assembly of finger millet, an orphan allotetraploid crop.</title>
        <authorList>
            <person name="Hatakeyama M."/>
            <person name="Aluri S."/>
            <person name="Balachadran M.T."/>
            <person name="Sivarajan S.R."/>
            <person name="Patrignani A."/>
            <person name="Gruter S."/>
            <person name="Poveda L."/>
            <person name="Shimizu-Inatsugi R."/>
            <person name="Baeten J."/>
            <person name="Francoijs K.J."/>
            <person name="Nataraja K.N."/>
            <person name="Reddy Y.A.N."/>
            <person name="Phadnis S."/>
            <person name="Ravikumar R.L."/>
            <person name="Schlapbach R."/>
            <person name="Sreeman S.M."/>
            <person name="Shimizu K.K."/>
        </authorList>
    </citation>
    <scope>NUCLEOTIDE SEQUENCE</scope>
</reference>
<evidence type="ECO:0000256" key="5">
    <source>
        <dbReference type="ARBA" id="ARBA00022989"/>
    </source>
</evidence>
<evidence type="ECO:0000256" key="1">
    <source>
        <dbReference type="ARBA" id="ARBA00004141"/>
    </source>
</evidence>
<keyword evidence="3" id="KW-0812">Transmembrane</keyword>
<keyword evidence="5" id="KW-1133">Transmembrane helix</keyword>
<evidence type="ECO:0000256" key="4">
    <source>
        <dbReference type="ARBA" id="ARBA00022847"/>
    </source>
</evidence>
<dbReference type="Proteomes" id="UP001054889">
    <property type="component" value="Unassembled WGS sequence"/>
</dbReference>
<evidence type="ECO:0000256" key="2">
    <source>
        <dbReference type="ARBA" id="ARBA00022592"/>
    </source>
</evidence>
<evidence type="ECO:0000256" key="3">
    <source>
        <dbReference type="ARBA" id="ARBA00022692"/>
    </source>
</evidence>
<proteinExistence type="predicted"/>
<protein>
    <submittedName>
        <fullName evidence="7">Uncharacterized protein</fullName>
    </submittedName>
</protein>